<dbReference type="GO" id="GO:0005737">
    <property type="term" value="C:cytoplasm"/>
    <property type="evidence" value="ECO:0007669"/>
    <property type="project" value="TreeGrafter"/>
</dbReference>
<dbReference type="GO" id="GO:0043248">
    <property type="term" value="P:proteasome assembly"/>
    <property type="evidence" value="ECO:0007669"/>
    <property type="project" value="InterPro"/>
</dbReference>
<keyword evidence="4" id="KW-0647">Proteasome</keyword>
<organism evidence="3 4">
    <name type="scientific">Galendromus occidentalis</name>
    <name type="common">western predatory mite</name>
    <dbReference type="NCBI Taxonomy" id="34638"/>
    <lineage>
        <taxon>Eukaryota</taxon>
        <taxon>Metazoa</taxon>
        <taxon>Ecdysozoa</taxon>
        <taxon>Arthropoda</taxon>
        <taxon>Chelicerata</taxon>
        <taxon>Arachnida</taxon>
        <taxon>Acari</taxon>
        <taxon>Parasitiformes</taxon>
        <taxon>Mesostigmata</taxon>
        <taxon>Gamasina</taxon>
        <taxon>Phytoseioidea</taxon>
        <taxon>Phytoseiidae</taxon>
        <taxon>Typhlodrominae</taxon>
        <taxon>Galendromus</taxon>
    </lineage>
</organism>
<keyword evidence="3" id="KW-1185">Reference proteome</keyword>
<accession>A0AAJ6VXW6</accession>
<dbReference type="InterPro" id="IPR008012">
    <property type="entry name" value="Ump1"/>
</dbReference>
<sequence>MQNPLKETGEYGAHEVLKHGHVNVKESLEMGHPLELSERNYAQNEFQRSLRTMRTLQGLHAPLKIVAELRACKTVGRLPCLPSSNLMRDTLLGNDDVLTFDDVYNDPERSEEIRPAFAVMAKANWTGF</sequence>
<dbReference type="RefSeq" id="XP_003743480.1">
    <property type="nucleotide sequence ID" value="XM_003743432.1"/>
</dbReference>
<protein>
    <submittedName>
        <fullName evidence="4">Proteasome maturation protein</fullName>
    </submittedName>
</protein>
<comment type="similarity">
    <text evidence="2">Belongs to the POMP/UMP1 family.</text>
</comment>
<reference evidence="4" key="1">
    <citation type="submission" date="2025-08" db="UniProtKB">
        <authorList>
            <consortium name="RefSeq"/>
        </authorList>
    </citation>
    <scope>IDENTIFICATION</scope>
</reference>
<dbReference type="PANTHER" id="PTHR12828:SF3">
    <property type="entry name" value="PROTEASOME MATURATION PROTEIN"/>
    <property type="match status" value="1"/>
</dbReference>
<evidence type="ECO:0000313" key="3">
    <source>
        <dbReference type="Proteomes" id="UP000694867"/>
    </source>
</evidence>
<name>A0AAJ6VXW6_9ACAR</name>
<proteinExistence type="inferred from homology"/>
<dbReference type="GO" id="GO:0005634">
    <property type="term" value="C:nucleus"/>
    <property type="evidence" value="ECO:0007669"/>
    <property type="project" value="TreeGrafter"/>
</dbReference>
<dbReference type="GeneID" id="100901778"/>
<evidence type="ECO:0000256" key="2">
    <source>
        <dbReference type="ARBA" id="ARBA00043974"/>
    </source>
</evidence>
<dbReference type="Pfam" id="PF05348">
    <property type="entry name" value="UMP1"/>
    <property type="match status" value="1"/>
</dbReference>
<dbReference type="KEGG" id="goe:100901778"/>
<dbReference type="PANTHER" id="PTHR12828">
    <property type="entry name" value="PROTEASOME MATURATION PROTEIN UMP1"/>
    <property type="match status" value="1"/>
</dbReference>
<dbReference type="AlphaFoldDB" id="A0AAJ6VXW6"/>
<evidence type="ECO:0000313" key="4">
    <source>
        <dbReference type="RefSeq" id="XP_003743480.1"/>
    </source>
</evidence>
<gene>
    <name evidence="4" type="primary">LOC100901778</name>
</gene>
<evidence type="ECO:0000256" key="1">
    <source>
        <dbReference type="ARBA" id="ARBA00023186"/>
    </source>
</evidence>
<dbReference type="Proteomes" id="UP000694867">
    <property type="component" value="Unplaced"/>
</dbReference>
<dbReference type="GO" id="GO:0000502">
    <property type="term" value="C:proteasome complex"/>
    <property type="evidence" value="ECO:0007669"/>
    <property type="project" value="UniProtKB-KW"/>
</dbReference>
<keyword evidence="1" id="KW-0143">Chaperone</keyword>